<feature type="compositionally biased region" description="Gly residues" evidence="8">
    <location>
        <begin position="150"/>
        <end position="159"/>
    </location>
</feature>
<dbReference type="GO" id="GO:0005634">
    <property type="term" value="C:nucleus"/>
    <property type="evidence" value="ECO:0007669"/>
    <property type="project" value="UniProtKB-SubCell"/>
</dbReference>
<feature type="compositionally biased region" description="Low complexity" evidence="8">
    <location>
        <begin position="205"/>
        <end position="229"/>
    </location>
</feature>
<feature type="domain" description="C2H2-type" evidence="9">
    <location>
        <begin position="618"/>
        <end position="645"/>
    </location>
</feature>
<dbReference type="InterPro" id="IPR013087">
    <property type="entry name" value="Znf_C2H2_type"/>
</dbReference>
<evidence type="ECO:0000256" key="1">
    <source>
        <dbReference type="ARBA" id="ARBA00004123"/>
    </source>
</evidence>
<feature type="compositionally biased region" description="Low complexity" evidence="8">
    <location>
        <begin position="55"/>
        <end position="82"/>
    </location>
</feature>
<dbReference type="InterPro" id="IPR036236">
    <property type="entry name" value="Znf_C2H2_sf"/>
</dbReference>
<keyword evidence="3" id="KW-0677">Repeat</keyword>
<feature type="compositionally biased region" description="Low complexity" evidence="8">
    <location>
        <begin position="97"/>
        <end position="115"/>
    </location>
</feature>
<evidence type="ECO:0000313" key="11">
    <source>
        <dbReference type="Proteomes" id="UP000187013"/>
    </source>
</evidence>
<feature type="compositionally biased region" description="Basic and acidic residues" evidence="8">
    <location>
        <begin position="385"/>
        <end position="395"/>
    </location>
</feature>
<evidence type="ECO:0000256" key="6">
    <source>
        <dbReference type="ARBA" id="ARBA00023242"/>
    </source>
</evidence>
<protein>
    <recommendedName>
        <fullName evidence="9">C2H2-type domain-containing protein</fullName>
    </recommendedName>
</protein>
<dbReference type="Gene3D" id="3.30.160.60">
    <property type="entry name" value="Classic Zinc Finger"/>
    <property type="match status" value="4"/>
</dbReference>
<feature type="domain" description="C2H2-type" evidence="9">
    <location>
        <begin position="590"/>
        <end position="617"/>
    </location>
</feature>
<dbReference type="FunFam" id="3.30.160.60:FF:002157">
    <property type="entry name" value="Transcription factor"/>
    <property type="match status" value="1"/>
</dbReference>
<dbReference type="PROSITE" id="PS00028">
    <property type="entry name" value="ZINC_FINGER_C2H2_1"/>
    <property type="match status" value="4"/>
</dbReference>
<dbReference type="Proteomes" id="UP000187013">
    <property type="component" value="Unassembled WGS sequence"/>
</dbReference>
<evidence type="ECO:0000313" key="10">
    <source>
        <dbReference type="EMBL" id="GAV47680.1"/>
    </source>
</evidence>
<keyword evidence="2" id="KW-0479">Metal-binding</keyword>
<evidence type="ECO:0000256" key="7">
    <source>
        <dbReference type="PROSITE-ProRule" id="PRU00042"/>
    </source>
</evidence>
<dbReference type="GO" id="GO:0010468">
    <property type="term" value="P:regulation of gene expression"/>
    <property type="evidence" value="ECO:0007669"/>
    <property type="project" value="TreeGrafter"/>
</dbReference>
<organism evidence="10 11">
    <name type="scientific">Zygosaccharomyces rouxii</name>
    <dbReference type="NCBI Taxonomy" id="4956"/>
    <lineage>
        <taxon>Eukaryota</taxon>
        <taxon>Fungi</taxon>
        <taxon>Dikarya</taxon>
        <taxon>Ascomycota</taxon>
        <taxon>Saccharomycotina</taxon>
        <taxon>Saccharomycetes</taxon>
        <taxon>Saccharomycetales</taxon>
        <taxon>Saccharomycetaceae</taxon>
        <taxon>Zygosaccharomyces</taxon>
    </lineage>
</organism>
<feature type="compositionally biased region" description="Polar residues" evidence="8">
    <location>
        <begin position="35"/>
        <end position="54"/>
    </location>
</feature>
<evidence type="ECO:0000256" key="8">
    <source>
        <dbReference type="SAM" id="MobiDB-lite"/>
    </source>
</evidence>
<feature type="region of interest" description="Disordered" evidence="8">
    <location>
        <begin position="850"/>
        <end position="918"/>
    </location>
</feature>
<dbReference type="SMART" id="SM00355">
    <property type="entry name" value="ZnF_C2H2"/>
    <property type="match status" value="4"/>
</dbReference>
<feature type="compositionally biased region" description="Low complexity" evidence="8">
    <location>
        <begin position="400"/>
        <end position="420"/>
    </location>
</feature>
<gene>
    <name evidence="10" type="ORF">ZYGR_0H05260</name>
</gene>
<feature type="compositionally biased region" description="Polar residues" evidence="8">
    <location>
        <begin position="906"/>
        <end position="918"/>
    </location>
</feature>
<comment type="caution">
    <text evidence="10">The sequence shown here is derived from an EMBL/GenBank/DDBJ whole genome shotgun (WGS) entry which is preliminary data.</text>
</comment>
<dbReference type="PANTHER" id="PTHR16515">
    <property type="entry name" value="PR DOMAIN ZINC FINGER PROTEIN"/>
    <property type="match status" value="1"/>
</dbReference>
<keyword evidence="4 7" id="KW-0863">Zinc-finger</keyword>
<dbReference type="PANTHER" id="PTHR16515:SF49">
    <property type="entry name" value="GASTRULA ZINC FINGER PROTEIN XLCGF49.1-LIKE-RELATED"/>
    <property type="match status" value="1"/>
</dbReference>
<feature type="region of interest" description="Disordered" evidence="8">
    <location>
        <begin position="144"/>
        <end position="247"/>
    </location>
</feature>
<feature type="compositionally biased region" description="Basic residues" evidence="8">
    <location>
        <begin position="373"/>
        <end position="384"/>
    </location>
</feature>
<accession>A0A1Q2ZW15</accession>
<dbReference type="EMBL" id="BDGX01000008">
    <property type="protein sequence ID" value="GAV47680.1"/>
    <property type="molecule type" value="Genomic_DNA"/>
</dbReference>
<feature type="compositionally biased region" description="Polar residues" evidence="8">
    <location>
        <begin position="444"/>
        <end position="463"/>
    </location>
</feature>
<proteinExistence type="predicted"/>
<sequence length="930" mass="100964">MDTSGCAMNDEKVGESAHHRILNNNHNEHNSSNNDGGTNVNRMGIDNNNGISSFQLPAQSSSSSLPQHQQQQQQQNQQYQRQQEQEEQQQYHHHHQQQQPQQQQQQQSQQPQQRPARQDSLSMFTNFTQPRFSTSLSSFLNLSERPSLSGGSGSGGGSGVPPTDLSQIGRGFSIVNNLWQPPPPPPSSQPAATVPNDPFMPPRFKTPTFSSSSSKPTGTANGNNNNNTNHSTQPPSQPSSKRNSLYFGSADAPELDFFNQNSSQKRDSIGTMKPPLIVPLGGGTSSAGKNTEFDSLFAQPSNNLLPTSSRNNSLKFTAEDFDFPFKRRDSSVRNSIDAQNYTLGPRMYPRGSGTNSAELTPDPTEVVDESLKRDHHQQFAKRQKSSKDINSRHDASTTGTTAARNKSNNNKNNNADNDTTTAASATAAGTNNDNSTVAISAHPATTANSTPSANVQVSQTSGTGQDGMVMNSTHDALSKLQSGILDPSVEPSLDDSKPLLGVTKIDQLMLMIQARRKGVTEKILTSSDGGLILDENSEILPPSSQLVGGVEKPKGSHGVKQHECPYCHRFFTQSTHLEVHVRSHIGYKPFLCEYCGKRFTQGGNLRTHQRLHTGEKPYECELCGKRFSRKGNLAAHIVTHQKLKPFVCKLDGCNKTFTQLGNMKAHQNRFHLNTLNELTQRLAEMDPQEDIAPDERELLEYFASLYKNSNKGIKGRGKGSTRVIPSDLQGQQSASPSTVTLSGRNGQNSSDQGSTPTGTNHSTPQQQHTPMNTNSQTFSHHQRHPHYQSQQSALHQTKDDPTVTTATAHQFGNPLEARVLDPSKSHATMNPSTAAVAAVAAAAAPQHTNDPVISYGYPPLQPQANQQGADPTGAGALPSLPLQPPSSGSPANSANGFSFSLDPQADPTSANGYPRQLQSQVHFKNINYKG</sequence>
<feature type="compositionally biased region" description="Polar residues" evidence="8">
    <location>
        <begin position="230"/>
        <end position="243"/>
    </location>
</feature>
<evidence type="ECO:0000256" key="5">
    <source>
        <dbReference type="ARBA" id="ARBA00022833"/>
    </source>
</evidence>
<feature type="domain" description="C2H2-type" evidence="9">
    <location>
        <begin position="646"/>
        <end position="671"/>
    </location>
</feature>
<evidence type="ECO:0000256" key="4">
    <source>
        <dbReference type="ARBA" id="ARBA00022771"/>
    </source>
</evidence>
<evidence type="ECO:0000256" key="3">
    <source>
        <dbReference type="ARBA" id="ARBA00022737"/>
    </source>
</evidence>
<dbReference type="PROSITE" id="PS50157">
    <property type="entry name" value="ZINC_FINGER_C2H2_2"/>
    <property type="match status" value="4"/>
</dbReference>
<dbReference type="Pfam" id="PF00096">
    <property type="entry name" value="zf-C2H2"/>
    <property type="match status" value="4"/>
</dbReference>
<feature type="compositionally biased region" description="Polar residues" evidence="8">
    <location>
        <begin position="728"/>
        <end position="779"/>
    </location>
</feature>
<dbReference type="InterPro" id="IPR050331">
    <property type="entry name" value="Zinc_finger"/>
</dbReference>
<dbReference type="SUPFAM" id="SSF57667">
    <property type="entry name" value="beta-beta-alpha zinc fingers"/>
    <property type="match status" value="2"/>
</dbReference>
<evidence type="ECO:0000259" key="9">
    <source>
        <dbReference type="PROSITE" id="PS50157"/>
    </source>
</evidence>
<dbReference type="FunFam" id="3.30.160.60:FF:001907">
    <property type="entry name" value="AZF1 (YOR113W)"/>
    <property type="match status" value="1"/>
</dbReference>
<evidence type="ECO:0000256" key="2">
    <source>
        <dbReference type="ARBA" id="ARBA00022723"/>
    </source>
</evidence>
<feature type="domain" description="C2H2-type" evidence="9">
    <location>
        <begin position="562"/>
        <end position="589"/>
    </location>
</feature>
<feature type="region of interest" description="Disordered" evidence="8">
    <location>
        <begin position="23"/>
        <end position="118"/>
    </location>
</feature>
<keyword evidence="6" id="KW-0539">Nucleus</keyword>
<keyword evidence="5" id="KW-0862">Zinc</keyword>
<dbReference type="eggNOG" id="KOG1721">
    <property type="taxonomic scope" value="Eukaryota"/>
</dbReference>
<feature type="region of interest" description="Disordered" evidence="8">
    <location>
        <begin position="336"/>
        <end position="420"/>
    </location>
</feature>
<feature type="region of interest" description="Disordered" evidence="8">
    <location>
        <begin position="444"/>
        <end position="470"/>
    </location>
</feature>
<dbReference type="FunFam" id="3.30.160.60:FF:000912">
    <property type="entry name" value="Zinc finger protein 660"/>
    <property type="match status" value="1"/>
</dbReference>
<feature type="compositionally biased region" description="Low complexity" evidence="8">
    <location>
        <begin position="873"/>
        <end position="896"/>
    </location>
</feature>
<dbReference type="OrthoDB" id="427030at2759"/>
<dbReference type="GO" id="GO:0008270">
    <property type="term" value="F:zinc ion binding"/>
    <property type="evidence" value="ECO:0007669"/>
    <property type="project" value="UniProtKB-KW"/>
</dbReference>
<name>A0A1Q2ZW15_ZYGRO</name>
<feature type="region of interest" description="Disordered" evidence="8">
    <location>
        <begin position="709"/>
        <end position="806"/>
    </location>
</feature>
<comment type="subcellular location">
    <subcellularLocation>
        <location evidence="1">Nucleus</location>
    </subcellularLocation>
</comment>
<dbReference type="AlphaFoldDB" id="A0A1Q2ZW15"/>
<reference evidence="10 11" key="1">
    <citation type="submission" date="2016-08" db="EMBL/GenBank/DDBJ databases">
        <title>Draft genome sequence of allopolyploid Zygosaccharomyces rouxii.</title>
        <authorList>
            <person name="Watanabe J."/>
            <person name="Uehara K."/>
            <person name="Mogi Y."/>
            <person name="Tsukioka Y."/>
        </authorList>
    </citation>
    <scope>NUCLEOTIDE SEQUENCE [LARGE SCALE GENOMIC DNA]</scope>
    <source>
        <strain evidence="10 11">NBRC 110957</strain>
    </source>
</reference>
<dbReference type="FunFam" id="3.30.160.60:FF:002490">
    <property type="entry name" value="Krueppel protein"/>
    <property type="match status" value="1"/>
</dbReference>